<dbReference type="CDD" id="cd03801">
    <property type="entry name" value="GT4_PimA-like"/>
    <property type="match status" value="1"/>
</dbReference>
<evidence type="ECO:0000313" key="4">
    <source>
        <dbReference type="Proteomes" id="UP000050430"/>
    </source>
</evidence>
<dbReference type="Pfam" id="PF13439">
    <property type="entry name" value="Glyco_transf_4"/>
    <property type="match status" value="1"/>
</dbReference>
<feature type="domain" description="Glycosyltransferase subfamily 4-like N-terminal" evidence="2">
    <location>
        <begin position="15"/>
        <end position="177"/>
    </location>
</feature>
<dbReference type="STRING" id="229920.ADM99_11035"/>
<accession>A0A0P6WPE2</accession>
<evidence type="ECO:0000259" key="1">
    <source>
        <dbReference type="Pfam" id="PF00534"/>
    </source>
</evidence>
<dbReference type="PANTHER" id="PTHR45947:SF3">
    <property type="entry name" value="SULFOQUINOVOSYL TRANSFERASE SQD2"/>
    <property type="match status" value="1"/>
</dbReference>
<dbReference type="EMBL" id="LGCK01000010">
    <property type="protein sequence ID" value="KPL71926.1"/>
    <property type="molecule type" value="Genomic_DNA"/>
</dbReference>
<keyword evidence="3" id="KW-0808">Transferase</keyword>
<proteinExistence type="predicted"/>
<feature type="domain" description="Glycosyl transferase family 1" evidence="1">
    <location>
        <begin position="196"/>
        <end position="352"/>
    </location>
</feature>
<dbReference type="Proteomes" id="UP000050430">
    <property type="component" value="Unassembled WGS sequence"/>
</dbReference>
<protein>
    <submittedName>
        <fullName evidence="3">Glycosyl transferase family 1</fullName>
    </submittedName>
</protein>
<sequence>MRILIALTYYRPHTSGLTIYAERIARALAKRGHRVTVLTSHYRKDLPYEEVCDGVRIIRVPVMMRISKGVIMPTFGAVASKLVAESDWIQLHLPQFDAAGIALRGRMMRKPTVVTYHCDLHMPPGFLAWAANQGVLLMNNLAARCTHKIVTYTQDYAENSPYLAGFLKKVRIISPPVILPETSDQAVEAFIGEFNPERRSPVIGMAARLATEKGVEILLGALPEILEKYPQTRVLFAGPHKGIVGEEEYAARLAPLIQNYESRGIWKFVGELNPQEMAAYYKTIDVLVLPSLNGTEAFGLVQIEAMMNKVPCVASNLPGVRQPVKRHGMGEIAEIGSSESLGKAVLDVLARRNEWKPDMGYLQNEYNPDRIAACYEDLFTEISKEI</sequence>
<dbReference type="RefSeq" id="WP_062420601.1">
    <property type="nucleotide sequence ID" value="NZ_BBYA01000002.1"/>
</dbReference>
<reference evidence="3 4" key="1">
    <citation type="submission" date="2015-07" db="EMBL/GenBank/DDBJ databases">
        <title>Genome sequence of Leptolinea tardivitalis DSM 16556.</title>
        <authorList>
            <person name="Hemp J."/>
            <person name="Ward L.M."/>
            <person name="Pace L.A."/>
            <person name="Fischer W.W."/>
        </authorList>
    </citation>
    <scope>NUCLEOTIDE SEQUENCE [LARGE SCALE GENOMIC DNA]</scope>
    <source>
        <strain evidence="3 4">YMTK-2</strain>
    </source>
</reference>
<dbReference type="OrthoDB" id="9811902at2"/>
<dbReference type="Pfam" id="PF00534">
    <property type="entry name" value="Glycos_transf_1"/>
    <property type="match status" value="1"/>
</dbReference>
<keyword evidence="4" id="KW-1185">Reference proteome</keyword>
<dbReference type="InterPro" id="IPR050194">
    <property type="entry name" value="Glycosyltransferase_grp1"/>
</dbReference>
<evidence type="ECO:0000313" key="3">
    <source>
        <dbReference type="EMBL" id="KPL71926.1"/>
    </source>
</evidence>
<organism evidence="3 4">
    <name type="scientific">Leptolinea tardivitalis</name>
    <dbReference type="NCBI Taxonomy" id="229920"/>
    <lineage>
        <taxon>Bacteria</taxon>
        <taxon>Bacillati</taxon>
        <taxon>Chloroflexota</taxon>
        <taxon>Anaerolineae</taxon>
        <taxon>Anaerolineales</taxon>
        <taxon>Anaerolineaceae</taxon>
        <taxon>Leptolinea</taxon>
    </lineage>
</organism>
<dbReference type="Gene3D" id="3.40.50.2000">
    <property type="entry name" value="Glycogen Phosphorylase B"/>
    <property type="match status" value="2"/>
</dbReference>
<evidence type="ECO:0000259" key="2">
    <source>
        <dbReference type="Pfam" id="PF13439"/>
    </source>
</evidence>
<dbReference type="PANTHER" id="PTHR45947">
    <property type="entry name" value="SULFOQUINOVOSYL TRANSFERASE SQD2"/>
    <property type="match status" value="1"/>
</dbReference>
<comment type="caution">
    <text evidence="3">The sequence shown here is derived from an EMBL/GenBank/DDBJ whole genome shotgun (WGS) entry which is preliminary data.</text>
</comment>
<dbReference type="SUPFAM" id="SSF53756">
    <property type="entry name" value="UDP-Glycosyltransferase/glycogen phosphorylase"/>
    <property type="match status" value="1"/>
</dbReference>
<gene>
    <name evidence="3" type="ORF">ADM99_11035</name>
</gene>
<dbReference type="InterPro" id="IPR028098">
    <property type="entry name" value="Glyco_trans_4-like_N"/>
</dbReference>
<dbReference type="InterPro" id="IPR001296">
    <property type="entry name" value="Glyco_trans_1"/>
</dbReference>
<dbReference type="AlphaFoldDB" id="A0A0P6WPE2"/>
<dbReference type="GO" id="GO:0016758">
    <property type="term" value="F:hexosyltransferase activity"/>
    <property type="evidence" value="ECO:0007669"/>
    <property type="project" value="TreeGrafter"/>
</dbReference>
<name>A0A0P6WPE2_9CHLR</name>
<dbReference type="PATRIC" id="fig|229920.5.peg.2124"/>